<sequence>MRSGRSDAAVSLFFSRYSDSMQINLDKKSGLLLGIIVGLLVIIIVLLVDKVEDDGNMVETNIGQVQISS</sequence>
<keyword evidence="1" id="KW-0812">Transmembrane</keyword>
<reference evidence="2" key="1">
    <citation type="submission" date="2020-05" db="EMBL/GenBank/DDBJ databases">
        <authorList>
            <person name="Chiriac C."/>
            <person name="Salcher M."/>
            <person name="Ghai R."/>
            <person name="Kavagutti S V."/>
        </authorList>
    </citation>
    <scope>NUCLEOTIDE SEQUENCE</scope>
</reference>
<feature type="transmembrane region" description="Helical" evidence="1">
    <location>
        <begin position="30"/>
        <end position="48"/>
    </location>
</feature>
<gene>
    <name evidence="2" type="ORF">UFOPK4410_00859</name>
</gene>
<dbReference type="AlphaFoldDB" id="A0A6J7VT91"/>
<evidence type="ECO:0000313" key="2">
    <source>
        <dbReference type="EMBL" id="CAB5117545.1"/>
    </source>
</evidence>
<protein>
    <submittedName>
        <fullName evidence="2">Unannotated protein</fullName>
    </submittedName>
</protein>
<accession>A0A6J7VT91</accession>
<evidence type="ECO:0000256" key="1">
    <source>
        <dbReference type="SAM" id="Phobius"/>
    </source>
</evidence>
<proteinExistence type="predicted"/>
<dbReference type="EMBL" id="CAFBRV010000082">
    <property type="protein sequence ID" value="CAB5117545.1"/>
    <property type="molecule type" value="Genomic_DNA"/>
</dbReference>
<keyword evidence="1" id="KW-1133">Transmembrane helix</keyword>
<keyword evidence="1" id="KW-0472">Membrane</keyword>
<name>A0A6J7VT91_9ZZZZ</name>
<organism evidence="2">
    <name type="scientific">freshwater metagenome</name>
    <dbReference type="NCBI Taxonomy" id="449393"/>
    <lineage>
        <taxon>unclassified sequences</taxon>
        <taxon>metagenomes</taxon>
        <taxon>ecological metagenomes</taxon>
    </lineage>
</organism>